<feature type="region of interest" description="Disordered" evidence="1">
    <location>
        <begin position="64"/>
        <end position="95"/>
    </location>
</feature>
<feature type="transmembrane region" description="Helical" evidence="2">
    <location>
        <begin position="27"/>
        <end position="46"/>
    </location>
</feature>
<protein>
    <submittedName>
        <fullName evidence="3">Uncharacterized protein</fullName>
    </submittedName>
</protein>
<evidence type="ECO:0000256" key="2">
    <source>
        <dbReference type="SAM" id="Phobius"/>
    </source>
</evidence>
<sequence length="95" mass="9977">MSNPTIDFSSSRMHEDAPARPVARPGFLALGAVVIAFQVAVMAWVLEDHVQHAAQQQASWVARGMQPPGGAQTTSGVPTVQADSGMPGQSLVVLR</sequence>
<feature type="region of interest" description="Disordered" evidence="1">
    <location>
        <begin position="1"/>
        <end position="20"/>
    </location>
</feature>
<name>A0A1I1RKZ0_9BURK</name>
<evidence type="ECO:0000256" key="1">
    <source>
        <dbReference type="SAM" id="MobiDB-lite"/>
    </source>
</evidence>
<evidence type="ECO:0000313" key="3">
    <source>
        <dbReference type="EMBL" id="SFD34999.1"/>
    </source>
</evidence>
<dbReference type="AlphaFoldDB" id="A0A1I1RKZ0"/>
<evidence type="ECO:0000313" key="4">
    <source>
        <dbReference type="Proteomes" id="UP000199517"/>
    </source>
</evidence>
<dbReference type="OrthoDB" id="8820592at2"/>
<keyword evidence="2" id="KW-0472">Membrane</keyword>
<reference evidence="4" key="1">
    <citation type="submission" date="2016-10" db="EMBL/GenBank/DDBJ databases">
        <authorList>
            <person name="Varghese N."/>
            <person name="Submissions S."/>
        </authorList>
    </citation>
    <scope>NUCLEOTIDE SEQUENCE [LARGE SCALE GENOMIC DNA]</scope>
    <source>
        <strain evidence="4">DSM 7481</strain>
    </source>
</reference>
<keyword evidence="4" id="KW-1185">Reference proteome</keyword>
<dbReference type="STRING" id="32040.SAMN04489710_101217"/>
<dbReference type="EMBL" id="FOMQ01000001">
    <property type="protein sequence ID" value="SFD34999.1"/>
    <property type="molecule type" value="Genomic_DNA"/>
</dbReference>
<gene>
    <name evidence="3" type="ORF">SAMN04489710_101217</name>
</gene>
<keyword evidence="2" id="KW-0812">Transmembrane</keyword>
<accession>A0A1I1RKZ0</accession>
<dbReference type="Proteomes" id="UP000199517">
    <property type="component" value="Unassembled WGS sequence"/>
</dbReference>
<dbReference type="RefSeq" id="WP_139225608.1">
    <property type="nucleotide sequence ID" value="NZ_FOMQ01000001.1"/>
</dbReference>
<keyword evidence="2" id="KW-1133">Transmembrane helix</keyword>
<organism evidence="3 4">
    <name type="scientific">Paracidovorax konjaci</name>
    <dbReference type="NCBI Taxonomy" id="32040"/>
    <lineage>
        <taxon>Bacteria</taxon>
        <taxon>Pseudomonadati</taxon>
        <taxon>Pseudomonadota</taxon>
        <taxon>Betaproteobacteria</taxon>
        <taxon>Burkholderiales</taxon>
        <taxon>Comamonadaceae</taxon>
        <taxon>Paracidovorax</taxon>
    </lineage>
</organism>
<proteinExistence type="predicted"/>
<feature type="compositionally biased region" description="Polar residues" evidence="1">
    <location>
        <begin position="71"/>
        <end position="82"/>
    </location>
</feature>
<feature type="compositionally biased region" description="Polar residues" evidence="1">
    <location>
        <begin position="1"/>
        <end position="11"/>
    </location>
</feature>